<dbReference type="PANTHER" id="PTHR24421:SF51">
    <property type="entry name" value="NITRATE_NITRITE SENSOR PROTEIN NARX"/>
    <property type="match status" value="1"/>
</dbReference>
<dbReference type="InterPro" id="IPR042295">
    <property type="entry name" value="NarX-like_N_sf"/>
</dbReference>
<evidence type="ECO:0000256" key="6">
    <source>
        <dbReference type="ARBA" id="ARBA00022679"/>
    </source>
</evidence>
<dbReference type="Proteomes" id="UP000005723">
    <property type="component" value="Unassembled WGS sequence"/>
</dbReference>
<dbReference type="NCBIfam" id="NF007896">
    <property type="entry name" value="PRK10600.1"/>
    <property type="match status" value="1"/>
</dbReference>
<evidence type="ECO:0000256" key="10">
    <source>
        <dbReference type="ARBA" id="ARBA00022840"/>
    </source>
</evidence>
<dbReference type="SMART" id="SM00304">
    <property type="entry name" value="HAMP"/>
    <property type="match status" value="1"/>
</dbReference>
<dbReference type="InterPro" id="IPR003660">
    <property type="entry name" value="HAMP_dom"/>
</dbReference>
<keyword evidence="9 14" id="KW-0418">Kinase</keyword>
<evidence type="ECO:0000256" key="13">
    <source>
        <dbReference type="ARBA" id="ARBA00023136"/>
    </source>
</evidence>
<accession>D4E512</accession>
<keyword evidence="11 15" id="KW-1133">Transmembrane helix</keyword>
<comment type="subcellular location">
    <subcellularLocation>
        <location evidence="2">Cell inner membrane</location>
        <topology evidence="2">Multi-pass membrane protein</topology>
    </subcellularLocation>
</comment>
<keyword evidence="3 14" id="KW-1003">Cell membrane</keyword>
<dbReference type="InterPro" id="IPR036890">
    <property type="entry name" value="HATPase_C_sf"/>
</dbReference>
<dbReference type="GO" id="GO:0000155">
    <property type="term" value="F:phosphorelay sensor kinase activity"/>
    <property type="evidence" value="ECO:0007669"/>
    <property type="project" value="UniProtKB-UniRule"/>
</dbReference>
<evidence type="ECO:0000256" key="3">
    <source>
        <dbReference type="ARBA" id="ARBA00022475"/>
    </source>
</evidence>
<dbReference type="Gene3D" id="1.10.8.500">
    <property type="entry name" value="HAMP domain in histidine kinase"/>
    <property type="match status" value="1"/>
</dbReference>
<dbReference type="AlphaFoldDB" id="D4E512"/>
<evidence type="ECO:0000256" key="15">
    <source>
        <dbReference type="SAM" id="Phobius"/>
    </source>
</evidence>
<dbReference type="GO" id="GO:0005524">
    <property type="term" value="F:ATP binding"/>
    <property type="evidence" value="ECO:0007669"/>
    <property type="project" value="UniProtKB-UniRule"/>
</dbReference>
<dbReference type="PROSITE" id="PS50885">
    <property type="entry name" value="HAMP"/>
    <property type="match status" value="1"/>
</dbReference>
<dbReference type="GO" id="GO:0046983">
    <property type="term" value="F:protein dimerization activity"/>
    <property type="evidence" value="ECO:0007669"/>
    <property type="project" value="UniProtKB-UniRule"/>
</dbReference>
<sequence length="607" mass="68084">MFLAANVLYLQGFAFMKRLLAPLSIVNQVAVLMLLLGLLGIAGMSTSAWMSQSIQGNAHAINKAGSLRMQSYRLLAQVPLSEQSEALIDELAADENSRDLQRAVEQEGLTPQFQALRAYWQQTLQPQLRQAQRPADAAPQVAHFVNLLDKLVSDIDRHTERRLLMVMLVQWVFIALTLLLLIGTICYLRRRLLHPWCQLVAMAQAVGHGDFSRRFAQRGHQDEMASLGGALNTMSDELSATYHGLEQRVAEKTADLQQKNQVLGFLYHTSRQLHTSEPLCSRLTPVLSQLQALTPLRAIQLRLYENNSQEQFLLLSNNQPLRPEYCNNAACSACLNEEQYPAHQHPSLSWSLSDKLGNYGVLVAQYHQPLNDDHHQLIATLVEQLTSVLAIERQVDHQQQLMLMEERAAIARELHDSIAQSLSCLKMQASCLQMQGDALPAASLALVRQMREELNTAYRQLRELLTTFRLRLSEPGLLAALQSTVQEFNARLGIAIELDYQLGPRTVPAYQAIHLLQISREALSNIHKHAQASQVRIQVTNQQGEITLSVSDNGRGLPEHGERPDHYGLIIMRDRANSLHGRCDITPRSGGGTEVRVVFRPDNHAID</sequence>
<dbReference type="HOGENOM" id="CLU_000445_20_10_6"/>
<keyword evidence="12 14" id="KW-0902">Two-component regulatory system</keyword>
<dbReference type="STRING" id="667129.HMPREF0758_3262"/>
<keyword evidence="7 15" id="KW-0812">Transmembrane</keyword>
<reference evidence="18 19" key="1">
    <citation type="submission" date="2010-01" db="EMBL/GenBank/DDBJ databases">
        <authorList>
            <person name="Muzny D."/>
            <person name="Qin X."/>
            <person name="Deng J."/>
            <person name="Jiang H."/>
            <person name="Liu Y."/>
            <person name="Qu J."/>
            <person name="Song X.-Z."/>
            <person name="Zhang L."/>
            <person name="Thornton R."/>
            <person name="Coyle M."/>
            <person name="Francisco L."/>
            <person name="Jackson L."/>
            <person name="Javaid M."/>
            <person name="Korchina V."/>
            <person name="Kovar C."/>
            <person name="Mata R."/>
            <person name="Mathew T."/>
            <person name="Ngo R."/>
            <person name="Nguyen L."/>
            <person name="Nguyen N."/>
            <person name="Okwuonu G."/>
            <person name="Ongeri F."/>
            <person name="Pham C."/>
            <person name="Simmons D."/>
            <person name="Wilczek-Boney K."/>
            <person name="Hale W."/>
            <person name="Jakkamsetti A."/>
            <person name="Pham P."/>
            <person name="Ruth R."/>
            <person name="San Lucas F."/>
            <person name="Warren J."/>
            <person name="Zhang J."/>
            <person name="Zhao Z."/>
            <person name="Zhou C."/>
            <person name="Zhu D."/>
            <person name="Lee S."/>
            <person name="Bess C."/>
            <person name="Blankenburg K."/>
            <person name="Forbes L."/>
            <person name="Fu Q."/>
            <person name="Gubbala S."/>
            <person name="Hirani K."/>
            <person name="Jayaseelan J.C."/>
            <person name="Lara F."/>
            <person name="Munidasa M."/>
            <person name="Palculict T."/>
            <person name="Patil S."/>
            <person name="Pu L.-L."/>
            <person name="Saada N."/>
            <person name="Tang L."/>
            <person name="Weissenberger G."/>
            <person name="Zhu Y."/>
            <person name="Hemphill L."/>
            <person name="Shang Y."/>
            <person name="Youmans B."/>
            <person name="Ayvaz T."/>
            <person name="Ross M."/>
            <person name="Santibanez J."/>
            <person name="Aqrawi P."/>
            <person name="Gross S."/>
            <person name="Joshi V."/>
            <person name="Fowler G."/>
            <person name="Nazareth L."/>
            <person name="Reid J."/>
            <person name="Worley K."/>
            <person name="Petrosino J."/>
            <person name="Highlander S."/>
            <person name="Gibbs R."/>
        </authorList>
    </citation>
    <scope>NUCLEOTIDE SEQUENCE [LARGE SCALE GENOMIC DNA]</scope>
    <source>
        <strain evidence="18 19">DSM 4582</strain>
    </source>
</reference>
<dbReference type="InterPro" id="IPR005467">
    <property type="entry name" value="His_kinase_dom"/>
</dbReference>
<dbReference type="Pfam" id="PF13675">
    <property type="entry name" value="PilJ"/>
    <property type="match status" value="1"/>
</dbReference>
<evidence type="ECO:0000256" key="9">
    <source>
        <dbReference type="ARBA" id="ARBA00022777"/>
    </source>
</evidence>
<dbReference type="InterPro" id="IPR016380">
    <property type="entry name" value="Sig_transdc_His_kin_NarX/NarQ"/>
</dbReference>
<dbReference type="Gene3D" id="1.20.5.1930">
    <property type="match status" value="1"/>
</dbReference>
<dbReference type="SMART" id="SM00387">
    <property type="entry name" value="HATPase_c"/>
    <property type="match status" value="1"/>
</dbReference>
<dbReference type="InterPro" id="IPR011712">
    <property type="entry name" value="Sig_transdc_His_kin_sub3_dim/P"/>
</dbReference>
<keyword evidence="8 14" id="KW-0547">Nucleotide-binding</keyword>
<dbReference type="Pfam" id="PF02518">
    <property type="entry name" value="HATPase_c"/>
    <property type="match status" value="1"/>
</dbReference>
<evidence type="ECO:0000256" key="4">
    <source>
        <dbReference type="ARBA" id="ARBA00022519"/>
    </source>
</evidence>
<dbReference type="CDD" id="cd16917">
    <property type="entry name" value="HATPase_UhpB-NarQ-NarX-like"/>
    <property type="match status" value="1"/>
</dbReference>
<evidence type="ECO:0000256" key="11">
    <source>
        <dbReference type="ARBA" id="ARBA00022989"/>
    </source>
</evidence>
<dbReference type="SUPFAM" id="SSF158472">
    <property type="entry name" value="HAMP domain-like"/>
    <property type="match status" value="1"/>
</dbReference>
<comment type="caution">
    <text evidence="18">The sequence shown here is derived from an EMBL/GenBank/DDBJ whole genome shotgun (WGS) entry which is preliminary data.</text>
</comment>
<dbReference type="CDD" id="cd06225">
    <property type="entry name" value="HAMP"/>
    <property type="match status" value="1"/>
</dbReference>
<dbReference type="CDD" id="cd22900">
    <property type="entry name" value="NarX_sensor"/>
    <property type="match status" value="1"/>
</dbReference>
<keyword evidence="10 14" id="KW-0067">ATP-binding</keyword>
<evidence type="ECO:0000313" key="19">
    <source>
        <dbReference type="Proteomes" id="UP000005723"/>
    </source>
</evidence>
<keyword evidence="6 14" id="KW-0808">Transferase</keyword>
<dbReference type="PANTHER" id="PTHR24421">
    <property type="entry name" value="NITRATE/NITRITE SENSOR PROTEIN NARX-RELATED"/>
    <property type="match status" value="1"/>
</dbReference>
<evidence type="ECO:0000256" key="12">
    <source>
        <dbReference type="ARBA" id="ARBA00023012"/>
    </source>
</evidence>
<protein>
    <recommendedName>
        <fullName evidence="14">Sensor protein</fullName>
        <ecNumber evidence="14">2.7.13.3</ecNumber>
    </recommendedName>
</protein>
<dbReference type="SUPFAM" id="SSF55874">
    <property type="entry name" value="ATPase domain of HSP90 chaperone/DNA topoisomerase II/histidine kinase"/>
    <property type="match status" value="1"/>
</dbReference>
<proteinExistence type="predicted"/>
<feature type="transmembrane region" description="Helical" evidence="15">
    <location>
        <begin position="20"/>
        <end position="42"/>
    </location>
</feature>
<gene>
    <name evidence="18" type="primary">narX</name>
    <name evidence="18" type="ORF">HMPREF0758_3262</name>
</gene>
<evidence type="ECO:0000256" key="8">
    <source>
        <dbReference type="ARBA" id="ARBA00022741"/>
    </source>
</evidence>
<dbReference type="Pfam" id="PF00672">
    <property type="entry name" value="HAMP"/>
    <property type="match status" value="1"/>
</dbReference>
<dbReference type="Gene3D" id="3.30.565.10">
    <property type="entry name" value="Histidine kinase-like ATPase, C-terminal domain"/>
    <property type="match status" value="1"/>
</dbReference>
<name>D4E512_SEROD</name>
<evidence type="ECO:0000256" key="7">
    <source>
        <dbReference type="ARBA" id="ARBA00022692"/>
    </source>
</evidence>
<comment type="catalytic activity">
    <reaction evidence="1 14">
        <text>ATP + protein L-histidine = ADP + protein N-phospho-L-histidine.</text>
        <dbReference type="EC" id="2.7.13.3"/>
    </reaction>
</comment>
<evidence type="ECO:0000259" key="16">
    <source>
        <dbReference type="PROSITE" id="PS50109"/>
    </source>
</evidence>
<keyword evidence="13 14" id="KW-0472">Membrane</keyword>
<dbReference type="InterPro" id="IPR003594">
    <property type="entry name" value="HATPase_dom"/>
</dbReference>
<evidence type="ECO:0000256" key="1">
    <source>
        <dbReference type="ARBA" id="ARBA00000085"/>
    </source>
</evidence>
<dbReference type="PROSITE" id="PS50109">
    <property type="entry name" value="HIS_KIN"/>
    <property type="match status" value="1"/>
</dbReference>
<keyword evidence="4 14" id="KW-0997">Cell inner membrane</keyword>
<organism evidence="18 19">
    <name type="scientific">Serratia odorifera DSM 4582</name>
    <dbReference type="NCBI Taxonomy" id="667129"/>
    <lineage>
        <taxon>Bacteria</taxon>
        <taxon>Pseudomonadati</taxon>
        <taxon>Pseudomonadota</taxon>
        <taxon>Gammaproteobacteria</taxon>
        <taxon>Enterobacterales</taxon>
        <taxon>Yersiniaceae</taxon>
        <taxon>Serratia</taxon>
    </lineage>
</organism>
<feature type="domain" description="HAMP" evidence="17">
    <location>
        <begin position="190"/>
        <end position="243"/>
    </location>
</feature>
<keyword evidence="5" id="KW-0597">Phosphoprotein</keyword>
<dbReference type="PIRSF" id="PIRSF003167">
    <property type="entry name" value="STHK_NarX/NarQ"/>
    <property type="match status" value="1"/>
</dbReference>
<dbReference type="EC" id="2.7.13.3" evidence="14"/>
<evidence type="ECO:0000313" key="18">
    <source>
        <dbReference type="EMBL" id="EFE95208.1"/>
    </source>
</evidence>
<dbReference type="Gene3D" id="1.20.120.960">
    <property type="entry name" value="Histidine kinase NarX, sensor domain"/>
    <property type="match status" value="1"/>
</dbReference>
<dbReference type="GO" id="GO:0005886">
    <property type="term" value="C:plasma membrane"/>
    <property type="evidence" value="ECO:0007669"/>
    <property type="project" value="UniProtKB-SubCell"/>
</dbReference>
<evidence type="ECO:0000256" key="14">
    <source>
        <dbReference type="PIRNR" id="PIRNR003167"/>
    </source>
</evidence>
<dbReference type="InterPro" id="IPR050482">
    <property type="entry name" value="Sensor_HK_TwoCompSys"/>
</dbReference>
<dbReference type="InterPro" id="IPR029095">
    <property type="entry name" value="NarX-like_N"/>
</dbReference>
<evidence type="ECO:0000256" key="5">
    <source>
        <dbReference type="ARBA" id="ARBA00022553"/>
    </source>
</evidence>
<dbReference type="Pfam" id="PF07730">
    <property type="entry name" value="HisKA_3"/>
    <property type="match status" value="1"/>
</dbReference>
<evidence type="ECO:0000256" key="2">
    <source>
        <dbReference type="ARBA" id="ARBA00004429"/>
    </source>
</evidence>
<dbReference type="EMBL" id="ADBY01000049">
    <property type="protein sequence ID" value="EFE95208.1"/>
    <property type="molecule type" value="Genomic_DNA"/>
</dbReference>
<feature type="domain" description="Histidine kinase" evidence="16">
    <location>
        <begin position="413"/>
        <end position="603"/>
    </location>
</feature>
<keyword evidence="19" id="KW-1185">Reference proteome</keyword>
<evidence type="ECO:0000259" key="17">
    <source>
        <dbReference type="PROSITE" id="PS50885"/>
    </source>
</evidence>
<feature type="transmembrane region" description="Helical" evidence="15">
    <location>
        <begin position="163"/>
        <end position="185"/>
    </location>
</feature>